<dbReference type="Proteomes" id="UP000018725">
    <property type="component" value="Chromosome"/>
</dbReference>
<organism evidence="1 2">
    <name type="scientific">Pseudomonas gorinensis</name>
    <dbReference type="NCBI Taxonomy" id="3240790"/>
    <lineage>
        <taxon>Bacteria</taxon>
        <taxon>Pseudomonadati</taxon>
        <taxon>Pseudomonadota</taxon>
        <taxon>Gammaproteobacteria</taxon>
        <taxon>Pseudomonadales</taxon>
        <taxon>Pseudomonadaceae</taxon>
        <taxon>Pseudomonas</taxon>
    </lineage>
</organism>
<evidence type="ECO:0000313" key="1">
    <source>
        <dbReference type="EMBL" id="AHC38786.1"/>
    </source>
</evidence>
<gene>
    <name evidence="1" type="ORF">U771_31612</name>
</gene>
<sequence length="163" mass="17972">MAQSSASEPRVSMGAKLIDASRSNRFFDRPEVQMNLADFVSVLSAGEKIDGCQLTTSDAVALASLHFPSHAYCLVADWAILDLDIPTRQRKAITDRQLIPALVYALTVIQDSKGRFPPGDWVRTTLGVSFTHDCLFRTKNTVYVLMGTGRRLHTDLDIALSLC</sequence>
<evidence type="ECO:0000313" key="2">
    <source>
        <dbReference type="Proteomes" id="UP000018725"/>
    </source>
</evidence>
<dbReference type="EMBL" id="CP006852">
    <property type="protein sequence ID" value="AHC38786.1"/>
    <property type="molecule type" value="Genomic_DNA"/>
</dbReference>
<reference evidence="1 2" key="1">
    <citation type="journal article" date="2014" name="Genome Announc.">
        <title>Complete Genome Sequence of Pseudomonas sp. Strain TKP, Isolated from a gamma-Hexachlorocyclohexane-Degrading Mixed Culture.</title>
        <authorList>
            <person name="Ohtsubo Y."/>
            <person name="Kishida K."/>
            <person name="Sato T."/>
            <person name="Tabata M."/>
            <person name="Kawasumi T."/>
            <person name="Ogura Y."/>
            <person name="Hayashi T."/>
            <person name="Tsuda M."/>
            <person name="Nagata Y."/>
        </authorList>
    </citation>
    <scope>NUCLEOTIDE SEQUENCE [LARGE SCALE GENOMIC DNA]</scope>
    <source>
        <strain evidence="1 2">TKP</strain>
    </source>
</reference>
<accession>A0ACA7PG09</accession>
<protein>
    <submittedName>
        <fullName evidence="1">Uncharacterized protein</fullName>
    </submittedName>
</protein>
<name>A0ACA7PG09_9PSED</name>
<proteinExistence type="predicted"/>
<keyword evidence="2" id="KW-1185">Reference proteome</keyword>